<dbReference type="InterPro" id="IPR021109">
    <property type="entry name" value="Peptidase_aspartic_dom_sf"/>
</dbReference>
<keyword evidence="3" id="KW-1185">Reference proteome</keyword>
<dbReference type="Gene3D" id="2.40.70.10">
    <property type="entry name" value="Acid Proteases"/>
    <property type="match status" value="1"/>
</dbReference>
<evidence type="ECO:0000313" key="3">
    <source>
        <dbReference type="Proteomes" id="UP001472677"/>
    </source>
</evidence>
<feature type="region of interest" description="Disordered" evidence="1">
    <location>
        <begin position="57"/>
        <end position="134"/>
    </location>
</feature>
<protein>
    <recommendedName>
        <fullName evidence="4">Retrotransposon gag protein</fullName>
    </recommendedName>
</protein>
<dbReference type="PANTHER" id="PTHR33067">
    <property type="entry name" value="RNA-DIRECTED DNA POLYMERASE-RELATED"/>
    <property type="match status" value="1"/>
</dbReference>
<dbReference type="PANTHER" id="PTHR33067:SF39">
    <property type="entry name" value="TRANSCRIPTION FACTOR INTERACTOR AND REGULATOR CCHC(ZN) FAMILY"/>
    <property type="match status" value="1"/>
</dbReference>
<dbReference type="CDD" id="cd00303">
    <property type="entry name" value="retropepsin_like"/>
    <property type="match status" value="1"/>
</dbReference>
<dbReference type="EMBL" id="JBBPBM010000010">
    <property type="protein sequence ID" value="KAK8564687.1"/>
    <property type="molecule type" value="Genomic_DNA"/>
</dbReference>
<sequence>MDKTEMKLQNHDATLKSLETQVGQISQMLNSRPIGGFPSDTEVAKGATHEQCKAITTRSGRILEPTTKPAGTAASPSAATDTPAEAERPATADEDHEDPHTTMGDSLAESSQTHINKPEEIRPPPPFPQRLKKQKEDYQFKKFFDILKQVHINLPLVEALQQMPNYAKFLKDMVTRKKRIEEFETAAATETCLALMHNKIPTKKTDPGSFTIECFIGQKYPTKALCDPGASINLMPKSVFRKLGIDENAPIILERPFLSTSRVVIDFDKDEIVFKVDDDHIKVKSLTKQLDKGKGTAETPTKDIPKKKLYTGEHIERDRATMSLRDA</sequence>
<feature type="compositionally biased region" description="Basic and acidic residues" evidence="1">
    <location>
        <begin position="85"/>
        <end position="100"/>
    </location>
</feature>
<comment type="caution">
    <text evidence="2">The sequence shown here is derived from an EMBL/GenBank/DDBJ whole genome shotgun (WGS) entry which is preliminary data.</text>
</comment>
<feature type="compositionally biased region" description="Low complexity" evidence="1">
    <location>
        <begin position="65"/>
        <end position="83"/>
    </location>
</feature>
<name>A0ABR2ERM6_9ROSI</name>
<evidence type="ECO:0008006" key="4">
    <source>
        <dbReference type="Google" id="ProtNLM"/>
    </source>
</evidence>
<evidence type="ECO:0000313" key="2">
    <source>
        <dbReference type="EMBL" id="KAK8564687.1"/>
    </source>
</evidence>
<evidence type="ECO:0000256" key="1">
    <source>
        <dbReference type="SAM" id="MobiDB-lite"/>
    </source>
</evidence>
<reference evidence="2 3" key="1">
    <citation type="journal article" date="2024" name="G3 (Bethesda)">
        <title>Genome assembly of Hibiscus sabdariffa L. provides insights into metabolisms of medicinal natural products.</title>
        <authorList>
            <person name="Kim T."/>
        </authorList>
    </citation>
    <scope>NUCLEOTIDE SEQUENCE [LARGE SCALE GENOMIC DNA]</scope>
    <source>
        <strain evidence="2">TK-2024</strain>
        <tissue evidence="2">Old leaves</tissue>
    </source>
</reference>
<accession>A0ABR2ERM6</accession>
<organism evidence="2 3">
    <name type="scientific">Hibiscus sabdariffa</name>
    <name type="common">roselle</name>
    <dbReference type="NCBI Taxonomy" id="183260"/>
    <lineage>
        <taxon>Eukaryota</taxon>
        <taxon>Viridiplantae</taxon>
        <taxon>Streptophyta</taxon>
        <taxon>Embryophyta</taxon>
        <taxon>Tracheophyta</taxon>
        <taxon>Spermatophyta</taxon>
        <taxon>Magnoliopsida</taxon>
        <taxon>eudicotyledons</taxon>
        <taxon>Gunneridae</taxon>
        <taxon>Pentapetalae</taxon>
        <taxon>rosids</taxon>
        <taxon>malvids</taxon>
        <taxon>Malvales</taxon>
        <taxon>Malvaceae</taxon>
        <taxon>Malvoideae</taxon>
        <taxon>Hibiscus</taxon>
    </lineage>
</organism>
<gene>
    <name evidence="2" type="ORF">V6N12_058270</name>
</gene>
<proteinExistence type="predicted"/>
<dbReference type="Proteomes" id="UP001472677">
    <property type="component" value="Unassembled WGS sequence"/>
</dbReference>